<evidence type="ECO:0000313" key="3">
    <source>
        <dbReference type="EMBL" id="GGM88913.1"/>
    </source>
</evidence>
<proteinExistence type="predicted"/>
<dbReference type="EMBL" id="BMNZ01000002">
    <property type="protein sequence ID" value="GGM88913.1"/>
    <property type="molecule type" value="Genomic_DNA"/>
</dbReference>
<organism evidence="3 4">
    <name type="scientific">Terrabacter tumescens</name>
    <dbReference type="NCBI Taxonomy" id="60443"/>
    <lineage>
        <taxon>Bacteria</taxon>
        <taxon>Bacillati</taxon>
        <taxon>Actinomycetota</taxon>
        <taxon>Actinomycetes</taxon>
        <taxon>Micrococcales</taxon>
        <taxon>Intrasporangiaceae</taxon>
        <taxon>Terrabacter</taxon>
    </lineage>
</organism>
<dbReference type="Gene3D" id="1.20.120.520">
    <property type="entry name" value="nmb1532 protein domain like"/>
    <property type="match status" value="1"/>
</dbReference>
<name>A0ABQ2HSS7_9MICO</name>
<dbReference type="Pfam" id="PF01814">
    <property type="entry name" value="Hemerythrin"/>
    <property type="match status" value="1"/>
</dbReference>
<comment type="caution">
    <text evidence="3">The sequence shown here is derived from an EMBL/GenBank/DDBJ whole genome shotgun (WGS) entry which is preliminary data.</text>
</comment>
<evidence type="ECO:0000256" key="1">
    <source>
        <dbReference type="SAM" id="MobiDB-lite"/>
    </source>
</evidence>
<gene>
    <name evidence="3" type="ORF">GCM10009721_12560</name>
</gene>
<reference evidence="4" key="1">
    <citation type="journal article" date="2019" name="Int. J. Syst. Evol. Microbiol.">
        <title>The Global Catalogue of Microorganisms (GCM) 10K type strain sequencing project: providing services to taxonomists for standard genome sequencing and annotation.</title>
        <authorList>
            <consortium name="The Broad Institute Genomics Platform"/>
            <consortium name="The Broad Institute Genome Sequencing Center for Infectious Disease"/>
            <person name="Wu L."/>
            <person name="Ma J."/>
        </authorList>
    </citation>
    <scope>NUCLEOTIDE SEQUENCE [LARGE SCALE GENOMIC DNA]</scope>
    <source>
        <strain evidence="4">JCM 1365</strain>
    </source>
</reference>
<dbReference type="PANTHER" id="PTHR35585:SF1">
    <property type="entry name" value="HHE DOMAIN PROTEIN (AFU_ORTHOLOGUE AFUA_4G00730)"/>
    <property type="match status" value="1"/>
</dbReference>
<dbReference type="PANTHER" id="PTHR35585">
    <property type="entry name" value="HHE DOMAIN PROTEIN (AFU_ORTHOLOGUE AFUA_4G00730)"/>
    <property type="match status" value="1"/>
</dbReference>
<accession>A0ABQ2HSS7</accession>
<evidence type="ECO:0000259" key="2">
    <source>
        <dbReference type="Pfam" id="PF01814"/>
    </source>
</evidence>
<keyword evidence="4" id="KW-1185">Reference proteome</keyword>
<feature type="domain" description="Hemerythrin-like" evidence="2">
    <location>
        <begin position="21"/>
        <end position="141"/>
    </location>
</feature>
<feature type="region of interest" description="Disordered" evidence="1">
    <location>
        <begin position="177"/>
        <end position="228"/>
    </location>
</feature>
<dbReference type="Proteomes" id="UP000623461">
    <property type="component" value="Unassembled WGS sequence"/>
</dbReference>
<feature type="compositionally biased region" description="Low complexity" evidence="1">
    <location>
        <begin position="207"/>
        <end position="228"/>
    </location>
</feature>
<evidence type="ECO:0000313" key="4">
    <source>
        <dbReference type="Proteomes" id="UP000623461"/>
    </source>
</evidence>
<sequence>MDAAQWIRKPPDDRKAPFVDITDVILRQHDEQRRMFAMLEEWPRDDHEGLAAIWKRLEILLETHAEAEELYFYPELLRIGTGGADAESVDEEVEDAVKDHNDIRTSVRKVGRCRTGSDAWWTAVVDANVHNSDHMGEEERQDLADFRQRASLELRHEIAVQFLRYEAVRWAEGITPKDKDPERYVAAKKTSKPSATAKKAARDAKQAAKTAPARAAKSKKASAGASEE</sequence>
<protein>
    <submittedName>
        <fullName evidence="3">Cation-binding protein</fullName>
    </submittedName>
</protein>
<dbReference type="InterPro" id="IPR012312">
    <property type="entry name" value="Hemerythrin-like"/>
</dbReference>